<dbReference type="Gene3D" id="3.30.420.10">
    <property type="entry name" value="Ribonuclease H-like superfamily/Ribonuclease H"/>
    <property type="match status" value="1"/>
</dbReference>
<evidence type="ECO:0000256" key="5">
    <source>
        <dbReference type="ARBA" id="ARBA00022723"/>
    </source>
</evidence>
<evidence type="ECO:0000259" key="20">
    <source>
        <dbReference type="PROSITE" id="PS50158"/>
    </source>
</evidence>
<evidence type="ECO:0000256" key="2">
    <source>
        <dbReference type="ARBA" id="ARBA00022612"/>
    </source>
</evidence>
<keyword evidence="14" id="KW-0548">Nucleotidyltransferase</keyword>
<feature type="compositionally biased region" description="Polar residues" evidence="19">
    <location>
        <begin position="756"/>
        <end position="770"/>
    </location>
</feature>
<proteinExistence type="predicted"/>
<feature type="region of interest" description="Disordered" evidence="19">
    <location>
        <begin position="748"/>
        <end position="797"/>
    </location>
</feature>
<evidence type="ECO:0000256" key="17">
    <source>
        <dbReference type="ARBA" id="ARBA00023268"/>
    </source>
</evidence>
<evidence type="ECO:0000256" key="11">
    <source>
        <dbReference type="ARBA" id="ARBA00022842"/>
    </source>
</evidence>
<feature type="compositionally biased region" description="Basic residues" evidence="19">
    <location>
        <begin position="227"/>
        <end position="247"/>
    </location>
</feature>
<feature type="domain" description="CCHC-type" evidence="20">
    <location>
        <begin position="265"/>
        <end position="279"/>
    </location>
</feature>
<evidence type="ECO:0000256" key="19">
    <source>
        <dbReference type="SAM" id="MobiDB-lite"/>
    </source>
</evidence>
<dbReference type="GO" id="GO:0003964">
    <property type="term" value="F:RNA-directed DNA polymerase activity"/>
    <property type="evidence" value="ECO:0007669"/>
    <property type="project" value="UniProtKB-KW"/>
</dbReference>
<dbReference type="GO" id="GO:0008270">
    <property type="term" value="F:zinc ion binding"/>
    <property type="evidence" value="ECO:0007669"/>
    <property type="project" value="UniProtKB-KW"/>
</dbReference>
<evidence type="ECO:0000256" key="15">
    <source>
        <dbReference type="ARBA" id="ARBA00023113"/>
    </source>
</evidence>
<keyword evidence="18" id="KW-0863">Zinc-finger</keyword>
<dbReference type="Pfam" id="PF22936">
    <property type="entry name" value="Pol_BBD"/>
    <property type="match status" value="1"/>
</dbReference>
<dbReference type="InterPro" id="IPR054722">
    <property type="entry name" value="PolX-like_BBD"/>
</dbReference>
<evidence type="ECO:0000256" key="18">
    <source>
        <dbReference type="PROSITE-ProRule" id="PRU00047"/>
    </source>
</evidence>
<evidence type="ECO:0000256" key="4">
    <source>
        <dbReference type="ARBA" id="ARBA00022722"/>
    </source>
</evidence>
<dbReference type="GO" id="GO:0004519">
    <property type="term" value="F:endonuclease activity"/>
    <property type="evidence" value="ECO:0007669"/>
    <property type="project" value="UniProtKB-KW"/>
</dbReference>
<keyword evidence="2" id="KW-1188">Viral release from host cell</keyword>
<evidence type="ECO:0000256" key="6">
    <source>
        <dbReference type="ARBA" id="ARBA00022741"/>
    </source>
</evidence>
<keyword evidence="17" id="KW-0511">Multifunctional enzyme</keyword>
<reference evidence="22" key="1">
    <citation type="submission" date="2022-07" db="EMBL/GenBank/DDBJ databases">
        <authorList>
            <person name="Macas J."/>
            <person name="Novak P."/>
            <person name="Neumann P."/>
        </authorList>
    </citation>
    <scope>NUCLEOTIDE SEQUENCE</scope>
</reference>
<keyword evidence="15" id="KW-0917">Virion maturation</keyword>
<dbReference type="InterPro" id="IPR012337">
    <property type="entry name" value="RNaseH-like_sf"/>
</dbReference>
<evidence type="ECO:0000256" key="1">
    <source>
        <dbReference type="ARBA" id="ARBA00002180"/>
    </source>
</evidence>
<feature type="domain" description="Integrase catalytic" evidence="21">
    <location>
        <begin position="495"/>
        <end position="671"/>
    </location>
</feature>
<evidence type="ECO:0000256" key="12">
    <source>
        <dbReference type="ARBA" id="ARBA00022908"/>
    </source>
</evidence>
<dbReference type="GO" id="GO:0006508">
    <property type="term" value="P:proteolysis"/>
    <property type="evidence" value="ECO:0007669"/>
    <property type="project" value="UniProtKB-KW"/>
</dbReference>
<keyword evidence="14" id="KW-0239">DNA-directed DNA polymerase</keyword>
<dbReference type="InterPro" id="IPR025724">
    <property type="entry name" value="GAG-pre-integrase_dom"/>
</dbReference>
<keyword evidence="23" id="KW-1185">Reference proteome</keyword>
<dbReference type="GO" id="GO:0015074">
    <property type="term" value="P:DNA integration"/>
    <property type="evidence" value="ECO:0007669"/>
    <property type="project" value="UniProtKB-KW"/>
</dbReference>
<dbReference type="Proteomes" id="UP001152523">
    <property type="component" value="Unassembled WGS sequence"/>
</dbReference>
<evidence type="ECO:0000256" key="16">
    <source>
        <dbReference type="ARBA" id="ARBA00023172"/>
    </source>
</evidence>
<dbReference type="CDD" id="cd09272">
    <property type="entry name" value="RNase_HI_RT_Ty1"/>
    <property type="match status" value="1"/>
</dbReference>
<dbReference type="GO" id="GO:0003676">
    <property type="term" value="F:nucleic acid binding"/>
    <property type="evidence" value="ECO:0007669"/>
    <property type="project" value="InterPro"/>
</dbReference>
<dbReference type="PANTHER" id="PTHR42648:SF11">
    <property type="entry name" value="TRANSPOSON TY4-P GAG-POL POLYPROTEIN"/>
    <property type="match status" value="1"/>
</dbReference>
<dbReference type="InterPro" id="IPR039537">
    <property type="entry name" value="Retrotran_Ty1/copia-like"/>
</dbReference>
<keyword evidence="18" id="KW-0862">Zinc</keyword>
<keyword evidence="7" id="KW-0064">Aspartyl protease</keyword>
<organism evidence="22 23">
    <name type="scientific">Cuscuta epithymum</name>
    <dbReference type="NCBI Taxonomy" id="186058"/>
    <lineage>
        <taxon>Eukaryota</taxon>
        <taxon>Viridiplantae</taxon>
        <taxon>Streptophyta</taxon>
        <taxon>Embryophyta</taxon>
        <taxon>Tracheophyta</taxon>
        <taxon>Spermatophyta</taxon>
        <taxon>Magnoliopsida</taxon>
        <taxon>eudicotyledons</taxon>
        <taxon>Gunneridae</taxon>
        <taxon>Pentapetalae</taxon>
        <taxon>asterids</taxon>
        <taxon>lamiids</taxon>
        <taxon>Solanales</taxon>
        <taxon>Convolvulaceae</taxon>
        <taxon>Cuscuteae</taxon>
        <taxon>Cuscuta</taxon>
        <taxon>Cuscuta subgen. Cuscuta</taxon>
    </lineage>
</organism>
<dbReference type="PROSITE" id="PS50994">
    <property type="entry name" value="INTEGRASE"/>
    <property type="match status" value="1"/>
</dbReference>
<dbReference type="Pfam" id="PF25597">
    <property type="entry name" value="SH3_retrovirus"/>
    <property type="match status" value="1"/>
</dbReference>
<gene>
    <name evidence="22" type="ORF">CEPIT_LOCUS19305</name>
</gene>
<feature type="region of interest" description="Disordered" evidence="19">
    <location>
        <begin position="213"/>
        <end position="260"/>
    </location>
</feature>
<dbReference type="InterPro" id="IPR057670">
    <property type="entry name" value="SH3_retrovirus"/>
</dbReference>
<keyword evidence="4" id="KW-0540">Nuclease</keyword>
<evidence type="ECO:0000256" key="8">
    <source>
        <dbReference type="ARBA" id="ARBA00022759"/>
    </source>
</evidence>
<evidence type="ECO:0000256" key="3">
    <source>
        <dbReference type="ARBA" id="ARBA00022670"/>
    </source>
</evidence>
<dbReference type="Pfam" id="PF07727">
    <property type="entry name" value="RVT_2"/>
    <property type="match status" value="1"/>
</dbReference>
<dbReference type="InterPro" id="IPR001584">
    <property type="entry name" value="Integrase_cat-core"/>
</dbReference>
<keyword evidence="6" id="KW-0547">Nucleotide-binding</keyword>
<accession>A0AAV0DVU8</accession>
<evidence type="ECO:0000313" key="22">
    <source>
        <dbReference type="EMBL" id="CAH9110816.1"/>
    </source>
</evidence>
<evidence type="ECO:0000256" key="13">
    <source>
        <dbReference type="ARBA" id="ARBA00022918"/>
    </source>
</evidence>
<keyword evidence="14" id="KW-0808">Transferase</keyword>
<comment type="function">
    <text evidence="1">The aspartyl protease (PR) mediates the proteolytic cleavages of the Gag and Gag-Pol polyproteins after assembly of the VLP.</text>
</comment>
<dbReference type="EMBL" id="CAMAPF010000178">
    <property type="protein sequence ID" value="CAH9110816.1"/>
    <property type="molecule type" value="Genomic_DNA"/>
</dbReference>
<dbReference type="GO" id="GO:0004190">
    <property type="term" value="F:aspartic-type endopeptidase activity"/>
    <property type="evidence" value="ECO:0007669"/>
    <property type="project" value="UniProtKB-KW"/>
</dbReference>
<evidence type="ECO:0000256" key="10">
    <source>
        <dbReference type="ARBA" id="ARBA00022840"/>
    </source>
</evidence>
<protein>
    <submittedName>
        <fullName evidence="22">Uncharacterized protein</fullName>
    </submittedName>
</protein>
<dbReference type="Pfam" id="PF13976">
    <property type="entry name" value="gag_pre-integrs"/>
    <property type="match status" value="1"/>
</dbReference>
<dbReference type="PROSITE" id="PS50158">
    <property type="entry name" value="ZF_CCHC"/>
    <property type="match status" value="1"/>
</dbReference>
<evidence type="ECO:0000313" key="23">
    <source>
        <dbReference type="Proteomes" id="UP001152523"/>
    </source>
</evidence>
<dbReference type="GO" id="GO:0005524">
    <property type="term" value="F:ATP binding"/>
    <property type="evidence" value="ECO:0007669"/>
    <property type="project" value="UniProtKB-KW"/>
</dbReference>
<keyword evidence="11" id="KW-0460">Magnesium</keyword>
<feature type="compositionally biased region" description="Low complexity" evidence="19">
    <location>
        <begin position="771"/>
        <end position="794"/>
    </location>
</feature>
<dbReference type="GO" id="GO:0003887">
    <property type="term" value="F:DNA-directed DNA polymerase activity"/>
    <property type="evidence" value="ECO:0007669"/>
    <property type="project" value="UniProtKB-KW"/>
</dbReference>
<evidence type="ECO:0000256" key="9">
    <source>
        <dbReference type="ARBA" id="ARBA00022801"/>
    </source>
</evidence>
<keyword evidence="13" id="KW-0695">RNA-directed DNA polymerase</keyword>
<keyword evidence="10" id="KW-0067">ATP-binding</keyword>
<dbReference type="InterPro" id="IPR043502">
    <property type="entry name" value="DNA/RNA_pol_sf"/>
</dbReference>
<evidence type="ECO:0000256" key="14">
    <source>
        <dbReference type="ARBA" id="ARBA00022932"/>
    </source>
</evidence>
<dbReference type="InterPro" id="IPR001878">
    <property type="entry name" value="Znf_CCHC"/>
</dbReference>
<dbReference type="SUPFAM" id="SSF53098">
    <property type="entry name" value="Ribonuclease H-like"/>
    <property type="match status" value="1"/>
</dbReference>
<dbReference type="GO" id="GO:0006310">
    <property type="term" value="P:DNA recombination"/>
    <property type="evidence" value="ECO:0007669"/>
    <property type="project" value="UniProtKB-KW"/>
</dbReference>
<evidence type="ECO:0000256" key="7">
    <source>
        <dbReference type="ARBA" id="ARBA00022750"/>
    </source>
</evidence>
<name>A0AAV0DVU8_9ASTE</name>
<keyword evidence="12" id="KW-0229">DNA integration</keyword>
<comment type="caution">
    <text evidence="22">The sequence shown here is derived from an EMBL/GenBank/DDBJ whole genome shotgun (WGS) entry which is preliminary data.</text>
</comment>
<dbReference type="InterPro" id="IPR013103">
    <property type="entry name" value="RVT_2"/>
</dbReference>
<dbReference type="Pfam" id="PF14223">
    <property type="entry name" value="Retrotran_gag_2"/>
    <property type="match status" value="1"/>
</dbReference>
<dbReference type="PANTHER" id="PTHR42648">
    <property type="entry name" value="TRANSPOSASE, PUTATIVE-RELATED"/>
    <property type="match status" value="1"/>
</dbReference>
<dbReference type="SUPFAM" id="SSF56672">
    <property type="entry name" value="DNA/RNA polymerases"/>
    <property type="match status" value="1"/>
</dbReference>
<keyword evidence="9" id="KW-0378">Hydrolase</keyword>
<keyword evidence="8" id="KW-0255">Endonuclease</keyword>
<keyword evidence="3" id="KW-0645">Protease</keyword>
<keyword evidence="5" id="KW-0479">Metal-binding</keyword>
<sequence length="1335" mass="150309">MQSSSNGNSVNQLPLFTGVNYYFWSLKMKTLFKSQELWSIVEDGFADDQPEEPDQNLRDKRKKDAKALYLIQQALADDVFPRIAAASTSKEAWSILKKEYLGDKKVITVRLQSLRREMENARMKDKESVQDYLSRIADIVQKMKSYGEDVKPQQVVSKVLRSLTPKYRQLVCAIEEVQDLEVYTFEQLTGSLQAYEERGDLDCDKVEEQAFQVRGEAPRDQQQHFPNRGRGRGRGGFRGSHGGRGRGRGSSSYGGRQASPKPPIKCYYCNKNGHKEAECWIKNPDLAPRTADHRSNYVEQEQLFIAHHKSDHDGEIVWYIDSGCSNHMTGSKSMFQHIDDTKRGVVKLGDGKQLEVAGLGVISVQTEQGSKKTLSNVQYVPHLAHNLLSVGQLVSGGYSVSFANGVCTVKDGSSNAVLLKAEMGNNKLFPMNLTTSGGKALVVKGEENAKLWHLRYGHLNMTSLQLLSARGFVRGLPSIGKLELCEGCIYGKQSRGSFPAGGSWRARECLELLHADLCGPMGTESLGGSRYFLMITDDFTRMSWVYFQKTKSEALENFKKFKALVENQTGKSVKALRTDRGGEFSSNAFTEFCDEHGIRREFTAPYTPEQNGVAERKNRTVVEMARSMLKAKNMPTKFWGEAVSTAVYILNVCPTKAVLNCTPFEAWRKKTPSVGHMKVFGCIAYTLVNLRTKLEDKAEKCIFVGYSTQSKAYRLYNPLTEKIIISRNVIFDEDAEWNWDQNAQQEVPTPRVVSLEEQSSPQLTPTASNHSSPPTTSSSSSSDESSESDTSSSDQPRKVRSLIDIYESCDFAFIVTEPADYQEAATCVEWTQAMKEEINAIEKNKTWELVNLPKEKNVIGLKWVYRTKYNSDGSISKHKARLVAKGYAQQEGVDYEETFSPVARFETVRIVLALAAQWKLPVYQLDVKSAFLNGDLLEEVFVHQPPGFVKKGEEEKVYRLKKALYGLKQAPRAWYSKIDTFFCTSGFQKSDNEPTLYVKKEGMEFLVVCLYVDDIIFFSSSQSMLTSFKDSMTNQFEMTDLGMLQYFLGLEVKQGKEGTFLCQKRYALNLLKRFHMEACETIATPMNASEKLQKNDGTEEADVTLYRSMVGGLNYLTHSRPDLAYCVSIVSRYMQRPTKQHLGAARRILRYVAGTLEFGIWYSSVKDFKLRGYSDSDWAGCVDDRKSMSGSVFDLGSGAVTWSSKKQETIALSSSEAEYVAAGSAAKQALWISKLLTDLGCMQTESVELWCDNKSAIAMARNPAYHSRTKHIDVQYHFIRQLVANGRISLRFCGTEWQNADLFTKALNHAKHYHFVKRIGMIKLGSRGGVENNPT</sequence>
<keyword evidence="16" id="KW-0233">DNA recombination</keyword>
<dbReference type="InterPro" id="IPR036397">
    <property type="entry name" value="RNaseH_sf"/>
</dbReference>
<evidence type="ECO:0000259" key="21">
    <source>
        <dbReference type="PROSITE" id="PS50994"/>
    </source>
</evidence>
<dbReference type="Pfam" id="PF00665">
    <property type="entry name" value="rve"/>
    <property type="match status" value="1"/>
</dbReference>